<dbReference type="Proteomes" id="UP000261640">
    <property type="component" value="Unplaced"/>
</dbReference>
<dbReference type="GO" id="GO:0016020">
    <property type="term" value="C:membrane"/>
    <property type="evidence" value="ECO:0007669"/>
    <property type="project" value="TreeGrafter"/>
</dbReference>
<dbReference type="PANTHER" id="PTHR43798:SF14">
    <property type="entry name" value="SERINE HYDROLASE-LIKE PROTEIN DDB_G0286239"/>
    <property type="match status" value="1"/>
</dbReference>
<dbReference type="InterPro" id="IPR050266">
    <property type="entry name" value="AB_hydrolase_sf"/>
</dbReference>
<name>A0A3Q3KWR8_9TELE</name>
<evidence type="ECO:0000259" key="3">
    <source>
        <dbReference type="Pfam" id="PF00561"/>
    </source>
</evidence>
<dbReference type="Ensembl" id="ENSMAMT00000006080.2">
    <property type="protein sequence ID" value="ENSMAMP00000005913.2"/>
    <property type="gene ID" value="ENSMAMG00000003995.2"/>
</dbReference>
<reference evidence="4" key="1">
    <citation type="submission" date="2025-08" db="UniProtKB">
        <authorList>
            <consortium name="Ensembl"/>
        </authorList>
    </citation>
    <scope>IDENTIFICATION</scope>
</reference>
<dbReference type="GeneTree" id="ENSGT00530000063960"/>
<protein>
    <submittedName>
        <fullName evidence="4">Serine hydrolase like</fullName>
    </submittedName>
</protein>
<sequence>MTSRTVSELSIPVPWGEIRGKVWGPDHGCPVLCLHGWADNCGAFNTLIPLLPKECRYVAVDLAGHGRSSHRPPGDFYHFPLYVMDVLRVTEALQWSKFSIIGHSMGECSCFSALYHEMVDAVILLDSFGFYPVDLKEMSGVLRQGLDEMLQYEKTKEKKARTLLLMAVNTNLSEESVHALLERGLVQVEGGVVFSRDFRINLKNIARITLEQSMDMQSRIKASVLVVLAEDGFNKMSLEPGQKKWTSALLQGYRDRSHTVVTVPGDHHIHLNNPAVVAPIVSEFLRTKVLLQPNRLIDGQTSKL</sequence>
<keyword evidence="5" id="KW-1185">Reference proteome</keyword>
<dbReference type="InterPro" id="IPR000073">
    <property type="entry name" value="AB_hydrolase_1"/>
</dbReference>
<evidence type="ECO:0000256" key="1">
    <source>
        <dbReference type="ARBA" id="ARBA00008645"/>
    </source>
</evidence>
<dbReference type="InParanoid" id="A0A3Q3KWR8"/>
<dbReference type="Gene3D" id="3.40.50.1820">
    <property type="entry name" value="alpha/beta hydrolase"/>
    <property type="match status" value="1"/>
</dbReference>
<dbReference type="InterPro" id="IPR029058">
    <property type="entry name" value="AB_hydrolase_fold"/>
</dbReference>
<dbReference type="GO" id="GO:0016787">
    <property type="term" value="F:hydrolase activity"/>
    <property type="evidence" value="ECO:0007669"/>
    <property type="project" value="UniProtKB-KW"/>
</dbReference>
<dbReference type="AlphaFoldDB" id="A0A3Q3KWR8"/>
<dbReference type="PANTHER" id="PTHR43798">
    <property type="entry name" value="MONOACYLGLYCEROL LIPASE"/>
    <property type="match status" value="1"/>
</dbReference>
<evidence type="ECO:0000313" key="5">
    <source>
        <dbReference type="Proteomes" id="UP000261640"/>
    </source>
</evidence>
<feature type="domain" description="AB hydrolase-1" evidence="3">
    <location>
        <begin position="30"/>
        <end position="229"/>
    </location>
</feature>
<reference evidence="4" key="2">
    <citation type="submission" date="2025-09" db="UniProtKB">
        <authorList>
            <consortium name="Ensembl"/>
        </authorList>
    </citation>
    <scope>IDENTIFICATION</scope>
</reference>
<accession>A0A3Q3KWR8</accession>
<dbReference type="STRING" id="205130.ENSMAMP00000005913"/>
<dbReference type="FunCoup" id="A0A3Q3KWR8">
    <property type="interactions" value="32"/>
</dbReference>
<evidence type="ECO:0000313" key="4">
    <source>
        <dbReference type="Ensembl" id="ENSMAMP00000005913.2"/>
    </source>
</evidence>
<organism evidence="4 5">
    <name type="scientific">Mastacembelus armatus</name>
    <name type="common">zig-zag eel</name>
    <dbReference type="NCBI Taxonomy" id="205130"/>
    <lineage>
        <taxon>Eukaryota</taxon>
        <taxon>Metazoa</taxon>
        <taxon>Chordata</taxon>
        <taxon>Craniata</taxon>
        <taxon>Vertebrata</taxon>
        <taxon>Euteleostomi</taxon>
        <taxon>Actinopterygii</taxon>
        <taxon>Neopterygii</taxon>
        <taxon>Teleostei</taxon>
        <taxon>Neoteleostei</taxon>
        <taxon>Acanthomorphata</taxon>
        <taxon>Anabantaria</taxon>
        <taxon>Synbranchiformes</taxon>
        <taxon>Mastacembelidae</taxon>
        <taxon>Mastacembelus</taxon>
    </lineage>
</organism>
<dbReference type="SUPFAM" id="SSF53474">
    <property type="entry name" value="alpha/beta-Hydrolases"/>
    <property type="match status" value="1"/>
</dbReference>
<keyword evidence="2" id="KW-0378">Hydrolase</keyword>
<dbReference type="Pfam" id="PF00561">
    <property type="entry name" value="Abhydrolase_1"/>
    <property type="match status" value="1"/>
</dbReference>
<proteinExistence type="inferred from homology"/>
<evidence type="ECO:0000256" key="2">
    <source>
        <dbReference type="ARBA" id="ARBA00022801"/>
    </source>
</evidence>
<comment type="similarity">
    <text evidence="1">Belongs to the AB hydrolase superfamily.</text>
</comment>